<dbReference type="GO" id="GO:0005739">
    <property type="term" value="C:mitochondrion"/>
    <property type="evidence" value="ECO:0007669"/>
    <property type="project" value="EnsemblFungi"/>
</dbReference>
<evidence type="ECO:0000256" key="2">
    <source>
        <dbReference type="PIRSR" id="PIRSR602678-1"/>
    </source>
</evidence>
<organism evidence="3 4">
    <name type="scientific">Pseudoloma neurophilia</name>
    <dbReference type="NCBI Taxonomy" id="146866"/>
    <lineage>
        <taxon>Eukaryota</taxon>
        <taxon>Fungi</taxon>
        <taxon>Fungi incertae sedis</taxon>
        <taxon>Microsporidia</taxon>
        <taxon>Pseudoloma</taxon>
    </lineage>
</organism>
<proteinExistence type="inferred from homology"/>
<dbReference type="EMBL" id="LGUB01000001">
    <property type="protein sequence ID" value="KRH95329.1"/>
    <property type="molecule type" value="Genomic_DNA"/>
</dbReference>
<dbReference type="InterPro" id="IPR002678">
    <property type="entry name" value="DUF34/NIF3"/>
</dbReference>
<evidence type="ECO:0000256" key="1">
    <source>
        <dbReference type="ARBA" id="ARBA00006964"/>
    </source>
</evidence>
<keyword evidence="4" id="KW-1185">Reference proteome</keyword>
<dbReference type="AlphaFoldDB" id="A0A0R0M8D8"/>
<keyword evidence="2" id="KW-0479">Metal-binding</keyword>
<sequence length="250" mass="28922">MEKIIDFFEKQFPSSKAAEWDNVGHLINISGIEIKNVLLTIDLTENVLDEAIEKKIDLIITYHPVIFTPLTQISSFYTKIILNGINVYTFHTSADSFMSRMFLNEIFDNKLDEGKAINPFSIDNEFIAYCKNNKQLSVQKLANCIKQYCEIEYIRVAYAENQTPESVIKDVYFGCGSAKFSNIKNSLIIAGEMSHHFILKELKEKNTVMLLEHCQSERWFLMHLKMMLEKSVKDLKFEISEKNKGPLKLI</sequence>
<name>A0A0R0M8D8_9MICR</name>
<feature type="binding site" evidence="2">
    <location>
        <position position="213"/>
    </location>
    <ligand>
        <name>a divalent metal cation</name>
        <dbReference type="ChEBI" id="CHEBI:60240"/>
        <label>1</label>
    </ligand>
</feature>
<dbReference type="FunFam" id="3.40.1390.30:FF:000001">
    <property type="entry name" value="GTP cyclohydrolase 1 type 2"/>
    <property type="match status" value="1"/>
</dbReference>
<dbReference type="OrthoDB" id="3345469at2759"/>
<feature type="binding site" evidence="2">
    <location>
        <position position="95"/>
    </location>
    <ligand>
        <name>a divalent metal cation</name>
        <dbReference type="ChEBI" id="CHEBI:60240"/>
        <label>1</label>
    </ligand>
</feature>
<accession>A0A0R0M8D8</accession>
<evidence type="ECO:0000313" key="4">
    <source>
        <dbReference type="Proteomes" id="UP000051530"/>
    </source>
</evidence>
<reference evidence="3 4" key="1">
    <citation type="submission" date="2015-07" db="EMBL/GenBank/DDBJ databases">
        <title>The genome of Pseudoloma neurophilia, a relevant intracellular parasite of the zebrafish.</title>
        <authorList>
            <person name="Ndikumana S."/>
            <person name="Pelin A."/>
            <person name="Sanders J."/>
            <person name="Corradi N."/>
        </authorList>
    </citation>
    <scope>NUCLEOTIDE SEQUENCE [LARGE SCALE GENOMIC DNA]</scope>
    <source>
        <strain evidence="3 4">MK1</strain>
    </source>
</reference>
<protein>
    <submittedName>
        <fullName evidence="3">Ngg1-interacting factor 3 protein NIF3L1</fullName>
    </submittedName>
</protein>
<comment type="similarity">
    <text evidence="1">Belongs to the GTP cyclohydrolase I type 2/NIF3 family.</text>
</comment>
<dbReference type="VEuPathDB" id="MicrosporidiaDB:M153_1000123620"/>
<dbReference type="Gene3D" id="3.40.1390.30">
    <property type="entry name" value="NIF3 (NGG1p interacting factor 3)-like"/>
    <property type="match status" value="1"/>
</dbReference>
<gene>
    <name evidence="3" type="ORF">M153_1000123620</name>
</gene>
<dbReference type="PANTHER" id="PTHR13799:SF13">
    <property type="entry name" value="NIF3-LIKE PROTEIN 1"/>
    <property type="match status" value="1"/>
</dbReference>
<dbReference type="Proteomes" id="UP000051530">
    <property type="component" value="Unassembled WGS sequence"/>
</dbReference>
<dbReference type="GO" id="GO:0046872">
    <property type="term" value="F:metal ion binding"/>
    <property type="evidence" value="ECO:0007669"/>
    <property type="project" value="UniProtKB-KW"/>
</dbReference>
<evidence type="ECO:0000313" key="3">
    <source>
        <dbReference type="EMBL" id="KRH95329.1"/>
    </source>
</evidence>
<feature type="binding site" evidence="2">
    <location>
        <position position="217"/>
    </location>
    <ligand>
        <name>a divalent metal cation</name>
        <dbReference type="ChEBI" id="CHEBI:60240"/>
        <label>1</label>
    </ligand>
</feature>
<dbReference type="PANTHER" id="PTHR13799">
    <property type="entry name" value="NGG1 INTERACTING FACTOR 3"/>
    <property type="match status" value="1"/>
</dbReference>
<dbReference type="InterPro" id="IPR036069">
    <property type="entry name" value="DUF34/NIF3_sf"/>
</dbReference>
<dbReference type="Pfam" id="PF01784">
    <property type="entry name" value="DUF34_NIF3"/>
    <property type="match status" value="1"/>
</dbReference>
<comment type="caution">
    <text evidence="3">The sequence shown here is derived from an EMBL/GenBank/DDBJ whole genome shotgun (WGS) entry which is preliminary data.</text>
</comment>
<feature type="binding site" evidence="2">
    <location>
        <position position="63"/>
    </location>
    <ligand>
        <name>a divalent metal cation</name>
        <dbReference type="ChEBI" id="CHEBI:60240"/>
        <label>1</label>
    </ligand>
</feature>
<dbReference type="SUPFAM" id="SSF102705">
    <property type="entry name" value="NIF3 (NGG1p interacting factor 3)-like"/>
    <property type="match status" value="1"/>
</dbReference>